<reference evidence="3 4" key="1">
    <citation type="submission" date="2018-08" db="EMBL/GenBank/DDBJ databases">
        <title>A genome reference for cultivated species of the human gut microbiota.</title>
        <authorList>
            <person name="Zou Y."/>
            <person name="Xue W."/>
            <person name="Luo G."/>
        </authorList>
    </citation>
    <scope>NUCLEOTIDE SEQUENCE [LARGE SCALE GENOMIC DNA]</scope>
    <source>
        <strain evidence="3 4">AF35-6BH</strain>
    </source>
</reference>
<comment type="caution">
    <text evidence="3">The sequence shown here is derived from an EMBL/GenBank/DDBJ whole genome shotgun (WGS) entry which is preliminary data.</text>
</comment>
<evidence type="ECO:0000313" key="3">
    <source>
        <dbReference type="EMBL" id="RHM09482.1"/>
    </source>
</evidence>
<sequence length="335" mass="36808">MRKYFMAVILAASICFGNFLPLHAADEIYLGGDSIGIELTYDGVMVSGTYRYTIDNTTYDPSNVLRSGDIIESIDGKRIHSIDELFAVLRSFNKQGSPLVSIGFLRNNEHLEASIPIVFDTASNSYKTGLYVKDKLTGVGTLTYYDPSNQSYGALGHEIYDVEIKQLAQASQGSIYPAIVTSIQKAQNNVPGEKHANILYSDRLGDVKTNSTLGIYGTYTALPKQVKRLPWAKQEEIELGEATLYTVIKGQKIEAFTIEITKLHKQSEPSVKGIEFVVKDERLKQASNGIVQGMSGSPIVQNGKIIGAITHVVTSNPMSGYGLYIEFMLNASRNL</sequence>
<proteinExistence type="predicted"/>
<dbReference type="EMBL" id="QRPK01000037">
    <property type="protein sequence ID" value="RHM09482.1"/>
    <property type="molecule type" value="Genomic_DNA"/>
</dbReference>
<keyword evidence="1" id="KW-0732">Signal</keyword>
<feature type="chain" id="PRO_5019036769" evidence="1">
    <location>
        <begin position="25"/>
        <end position="335"/>
    </location>
</feature>
<dbReference type="InterPro" id="IPR036034">
    <property type="entry name" value="PDZ_sf"/>
</dbReference>
<feature type="signal peptide" evidence="1">
    <location>
        <begin position="1"/>
        <end position="24"/>
    </location>
</feature>
<evidence type="ECO:0000256" key="1">
    <source>
        <dbReference type="SAM" id="SignalP"/>
    </source>
</evidence>
<dbReference type="InterPro" id="IPR009003">
    <property type="entry name" value="Peptidase_S1_PA"/>
</dbReference>
<dbReference type="RefSeq" id="WP_118365699.1">
    <property type="nucleotide sequence ID" value="NZ_QRPK01000037.1"/>
</dbReference>
<gene>
    <name evidence="3" type="ORF">DWZ83_07260</name>
</gene>
<evidence type="ECO:0000259" key="2">
    <source>
        <dbReference type="PROSITE" id="PS51494"/>
    </source>
</evidence>
<dbReference type="OrthoDB" id="9765242at2"/>
<dbReference type="PROSITE" id="PS51494">
    <property type="entry name" value="SPOIVB"/>
    <property type="match status" value="1"/>
</dbReference>
<dbReference type="Gene3D" id="2.30.42.10">
    <property type="match status" value="1"/>
</dbReference>
<feature type="domain" description="Peptidase S55" evidence="2">
    <location>
        <begin position="109"/>
        <end position="335"/>
    </location>
</feature>
<dbReference type="Proteomes" id="UP000284868">
    <property type="component" value="Unassembled WGS sequence"/>
</dbReference>
<dbReference type="InterPro" id="IPR008763">
    <property type="entry name" value="Peptidase_S55"/>
</dbReference>
<dbReference type="Pfam" id="PF13180">
    <property type="entry name" value="PDZ_2"/>
    <property type="match status" value="1"/>
</dbReference>
<dbReference type="SUPFAM" id="SSF50156">
    <property type="entry name" value="PDZ domain-like"/>
    <property type="match status" value="1"/>
</dbReference>
<dbReference type="SUPFAM" id="SSF50494">
    <property type="entry name" value="Trypsin-like serine proteases"/>
    <property type="match status" value="1"/>
</dbReference>
<name>A0A415P9Q3_9FIRM</name>
<protein>
    <submittedName>
        <fullName evidence="3">Stage IV sporulation protein B</fullName>
    </submittedName>
</protein>
<dbReference type="AlphaFoldDB" id="A0A415P9Q3"/>
<keyword evidence="4" id="KW-1185">Reference proteome</keyword>
<evidence type="ECO:0000313" key="4">
    <source>
        <dbReference type="Proteomes" id="UP000284868"/>
    </source>
</evidence>
<dbReference type="InterPro" id="IPR001478">
    <property type="entry name" value="PDZ"/>
</dbReference>
<dbReference type="Pfam" id="PF05580">
    <property type="entry name" value="Peptidase_S55"/>
    <property type="match status" value="1"/>
</dbReference>
<accession>A0A415P9Q3</accession>
<organism evidence="3 4">
    <name type="scientific">Amedibacillus dolichus</name>
    <dbReference type="NCBI Taxonomy" id="31971"/>
    <lineage>
        <taxon>Bacteria</taxon>
        <taxon>Bacillati</taxon>
        <taxon>Bacillota</taxon>
        <taxon>Erysipelotrichia</taxon>
        <taxon>Erysipelotrichales</taxon>
        <taxon>Erysipelotrichaceae</taxon>
        <taxon>Amedibacillus</taxon>
    </lineage>
</organism>